<protein>
    <submittedName>
        <fullName evidence="2">Uncharacterized protein</fullName>
    </submittedName>
</protein>
<feature type="region of interest" description="Disordered" evidence="1">
    <location>
        <begin position="86"/>
        <end position="115"/>
    </location>
</feature>
<dbReference type="Proteomes" id="UP000299102">
    <property type="component" value="Unassembled WGS sequence"/>
</dbReference>
<feature type="compositionally biased region" description="Polar residues" evidence="1">
    <location>
        <begin position="90"/>
        <end position="109"/>
    </location>
</feature>
<proteinExistence type="predicted"/>
<evidence type="ECO:0000313" key="3">
    <source>
        <dbReference type="Proteomes" id="UP000299102"/>
    </source>
</evidence>
<reference evidence="2 3" key="1">
    <citation type="journal article" date="2019" name="Commun. Biol.">
        <title>The bagworm genome reveals a unique fibroin gene that provides high tensile strength.</title>
        <authorList>
            <person name="Kono N."/>
            <person name="Nakamura H."/>
            <person name="Ohtoshi R."/>
            <person name="Tomita M."/>
            <person name="Numata K."/>
            <person name="Arakawa K."/>
        </authorList>
    </citation>
    <scope>NUCLEOTIDE SEQUENCE [LARGE SCALE GENOMIC DNA]</scope>
</reference>
<name>A0A4C1UUI7_EUMVA</name>
<evidence type="ECO:0000313" key="2">
    <source>
        <dbReference type="EMBL" id="GBP29474.1"/>
    </source>
</evidence>
<accession>A0A4C1UUI7</accession>
<gene>
    <name evidence="2" type="ORF">EVAR_22086_1</name>
</gene>
<comment type="caution">
    <text evidence="2">The sequence shown here is derived from an EMBL/GenBank/DDBJ whole genome shotgun (WGS) entry which is preliminary data.</text>
</comment>
<organism evidence="2 3">
    <name type="scientific">Eumeta variegata</name>
    <name type="common">Bagworm moth</name>
    <name type="synonym">Eumeta japonica</name>
    <dbReference type="NCBI Taxonomy" id="151549"/>
    <lineage>
        <taxon>Eukaryota</taxon>
        <taxon>Metazoa</taxon>
        <taxon>Ecdysozoa</taxon>
        <taxon>Arthropoda</taxon>
        <taxon>Hexapoda</taxon>
        <taxon>Insecta</taxon>
        <taxon>Pterygota</taxon>
        <taxon>Neoptera</taxon>
        <taxon>Endopterygota</taxon>
        <taxon>Lepidoptera</taxon>
        <taxon>Glossata</taxon>
        <taxon>Ditrysia</taxon>
        <taxon>Tineoidea</taxon>
        <taxon>Psychidae</taxon>
        <taxon>Oiketicinae</taxon>
        <taxon>Eumeta</taxon>
    </lineage>
</organism>
<sequence length="115" mass="12845">MLHNTQNDKLSLTVHTRNRTLHRKRQGRIFLKAHPRITIRTPAGRHGGMSHSGDRVAGRLVDFYCGEVGTFAEHSRRIYAAKGSVYSAGVQPQNDGTGRARSTSRTGQESTRKYV</sequence>
<keyword evidence="3" id="KW-1185">Reference proteome</keyword>
<evidence type="ECO:0000256" key="1">
    <source>
        <dbReference type="SAM" id="MobiDB-lite"/>
    </source>
</evidence>
<dbReference type="EMBL" id="BGZK01000220">
    <property type="protein sequence ID" value="GBP29474.1"/>
    <property type="molecule type" value="Genomic_DNA"/>
</dbReference>
<dbReference type="AlphaFoldDB" id="A0A4C1UUI7"/>